<evidence type="ECO:0000256" key="5">
    <source>
        <dbReference type="ARBA" id="ARBA00022685"/>
    </source>
</evidence>
<evidence type="ECO:0000313" key="9">
    <source>
        <dbReference type="Proteomes" id="UP000265140"/>
    </source>
</evidence>
<comment type="function">
    <text evidence="1">Stimulates the adrenal glands to release cortisol.</text>
</comment>
<organism evidence="8 9">
    <name type="scientific">Esox lucius</name>
    <name type="common">Northern pike</name>
    <dbReference type="NCBI Taxonomy" id="8010"/>
    <lineage>
        <taxon>Eukaryota</taxon>
        <taxon>Metazoa</taxon>
        <taxon>Chordata</taxon>
        <taxon>Craniata</taxon>
        <taxon>Vertebrata</taxon>
        <taxon>Euteleostomi</taxon>
        <taxon>Actinopterygii</taxon>
        <taxon>Neopterygii</taxon>
        <taxon>Teleostei</taxon>
        <taxon>Protacanthopterygii</taxon>
        <taxon>Esociformes</taxon>
        <taxon>Esocidae</taxon>
        <taxon>Esox</taxon>
    </lineage>
</organism>
<dbReference type="GO" id="GO:0005184">
    <property type="term" value="F:neuropeptide hormone activity"/>
    <property type="evidence" value="ECO:0007669"/>
    <property type="project" value="TreeGrafter"/>
</dbReference>
<reference evidence="8" key="3">
    <citation type="submission" date="2025-08" db="UniProtKB">
        <authorList>
            <consortium name="Ensembl"/>
        </authorList>
    </citation>
    <scope>IDENTIFICATION</scope>
</reference>
<dbReference type="GeneTree" id="ENSGT00940000169582"/>
<reference evidence="9" key="1">
    <citation type="journal article" date="2014" name="PLoS ONE">
        <title>The genome and linkage map of the northern pike (Esox lucius): conserved synteny revealed between the salmonid sister group and the Neoteleostei.</title>
        <authorList>
            <person name="Rondeau E.B."/>
            <person name="Minkley D.R."/>
            <person name="Leong J.S."/>
            <person name="Messmer A.M."/>
            <person name="Jantzen J.R."/>
            <person name="von Schalburg K.R."/>
            <person name="Lemon C."/>
            <person name="Bird N.H."/>
            <person name="Koop B.F."/>
        </authorList>
    </citation>
    <scope>NUCLEOTIDE SEQUENCE</scope>
</reference>
<protein>
    <recommendedName>
        <fullName evidence="7">Pro-opiomelanocortin/corticotropin ACTH central region domain-containing protein</fullName>
    </recommendedName>
</protein>
<dbReference type="InParanoid" id="A0A3P8XIT3"/>
<dbReference type="PANTHER" id="PTHR11416:SF7">
    <property type="entry name" value="PRO-OPIOMELANOCORTIN"/>
    <property type="match status" value="1"/>
</dbReference>
<name>A0A3P8XIT3_ESOLU</name>
<dbReference type="Ensembl" id="ENSELUT00000012313.3">
    <property type="protein sequence ID" value="ENSELUP00000004460.2"/>
    <property type="gene ID" value="ENSELUG00000005628.3"/>
</dbReference>
<dbReference type="InterPro" id="IPR050878">
    <property type="entry name" value="POMC-derived_peptides"/>
</dbReference>
<keyword evidence="5" id="KW-0165">Cleavage on pair of basic residues</keyword>
<dbReference type="AlphaFoldDB" id="A0A3P8XIT3"/>
<dbReference type="InterPro" id="IPR001941">
    <property type="entry name" value="PMOC"/>
</dbReference>
<keyword evidence="9" id="KW-1185">Reference proteome</keyword>
<dbReference type="PRINTS" id="PR00383">
    <property type="entry name" value="MELANOCORTIN"/>
</dbReference>
<reference evidence="8" key="4">
    <citation type="submission" date="2025-09" db="UniProtKB">
        <authorList>
            <consortium name="Ensembl"/>
        </authorList>
    </citation>
    <scope>IDENTIFICATION</scope>
</reference>
<dbReference type="Pfam" id="PF00976">
    <property type="entry name" value="ACTH_domain"/>
    <property type="match status" value="1"/>
</dbReference>
<evidence type="ECO:0000256" key="1">
    <source>
        <dbReference type="ARBA" id="ARBA00002965"/>
    </source>
</evidence>
<comment type="similarity">
    <text evidence="3">Belongs to the POMC family.</text>
</comment>
<feature type="domain" description="Pro-opiomelanocortin/corticotropin ACTH central region" evidence="7">
    <location>
        <begin position="97"/>
        <end position="135"/>
    </location>
</feature>
<dbReference type="SMART" id="SM01363">
    <property type="entry name" value="ACTH_domain"/>
    <property type="match status" value="2"/>
</dbReference>
<evidence type="ECO:0000313" key="8">
    <source>
        <dbReference type="Ensembl" id="ENSELUP00000004460.2"/>
    </source>
</evidence>
<sequence length="220" mass="24627">YLTLVYILKTKVVGLLIVHVSYLNPYFSWSSVWQDCIHLCKCGFQVKSSEPRSAVQQPAEKNPTFGILLTALTSGEKALEPTGVIADPDPQSDERHSYSMEHFRWGKPMGRKRRPIKVYISSVEGGNSSKGKSNLKARRQLGSLKGNMENKGAHTQAVLSGAGLQDKKKNITYVIDHFRWGFPYTAKQRRGGKIVDYSWVSRPTLSSMLLISQVQKPGMV</sequence>
<evidence type="ECO:0000256" key="2">
    <source>
        <dbReference type="ARBA" id="ARBA00004613"/>
    </source>
</evidence>
<dbReference type="InterPro" id="IPR013531">
    <property type="entry name" value="Mcrtin_ACTH_cent"/>
</dbReference>
<proteinExistence type="inferred from homology"/>
<keyword evidence="4" id="KW-0964">Secreted</keyword>
<keyword evidence="6" id="KW-0372">Hormone</keyword>
<dbReference type="GO" id="GO:0007218">
    <property type="term" value="P:neuropeptide signaling pathway"/>
    <property type="evidence" value="ECO:0007669"/>
    <property type="project" value="TreeGrafter"/>
</dbReference>
<dbReference type="Bgee" id="ENSELUG00000005628">
    <property type="expression patterns" value="Expressed in digestive tract and 1 other cell type or tissue"/>
</dbReference>
<comment type="subcellular location">
    <subcellularLocation>
        <location evidence="2">Secreted</location>
    </subcellularLocation>
</comment>
<evidence type="ECO:0000256" key="6">
    <source>
        <dbReference type="ARBA" id="ARBA00022702"/>
    </source>
</evidence>
<accession>A0A3P8XIT3</accession>
<feature type="domain" description="Pro-opiomelanocortin/corticotropin ACTH central region" evidence="7">
    <location>
        <begin position="172"/>
        <end position="211"/>
    </location>
</feature>
<dbReference type="GO" id="GO:0005576">
    <property type="term" value="C:extracellular region"/>
    <property type="evidence" value="ECO:0007669"/>
    <property type="project" value="UniProtKB-SubCell"/>
</dbReference>
<evidence type="ECO:0000256" key="3">
    <source>
        <dbReference type="ARBA" id="ARBA00005832"/>
    </source>
</evidence>
<dbReference type="PANTHER" id="PTHR11416">
    <property type="entry name" value="PRO-OPIOMELANOCORTIN"/>
    <property type="match status" value="1"/>
</dbReference>
<evidence type="ECO:0000259" key="7">
    <source>
        <dbReference type="SMART" id="SM01363"/>
    </source>
</evidence>
<dbReference type="Proteomes" id="UP000265140">
    <property type="component" value="Chromosome 18"/>
</dbReference>
<evidence type="ECO:0000256" key="4">
    <source>
        <dbReference type="ARBA" id="ARBA00022525"/>
    </source>
</evidence>
<reference evidence="8" key="2">
    <citation type="submission" date="2020-02" db="EMBL/GenBank/DDBJ databases">
        <title>Esox lucius (northern pike) genome, fEsoLuc1, primary haplotype.</title>
        <authorList>
            <person name="Myers G."/>
            <person name="Karagic N."/>
            <person name="Meyer A."/>
            <person name="Pippel M."/>
            <person name="Reichard M."/>
            <person name="Winkler S."/>
            <person name="Tracey A."/>
            <person name="Sims Y."/>
            <person name="Howe K."/>
            <person name="Rhie A."/>
            <person name="Formenti G."/>
            <person name="Durbin R."/>
            <person name="Fedrigo O."/>
            <person name="Jarvis E.D."/>
        </authorList>
    </citation>
    <scope>NUCLEOTIDE SEQUENCE [LARGE SCALE GENOMIC DNA]</scope>
</reference>